<keyword evidence="1" id="KW-1133">Transmembrane helix</keyword>
<evidence type="ECO:0000313" key="3">
    <source>
        <dbReference type="Proteomes" id="UP001597231"/>
    </source>
</evidence>
<reference evidence="3" key="1">
    <citation type="journal article" date="2019" name="Int. J. Syst. Evol. Microbiol.">
        <title>The Global Catalogue of Microorganisms (GCM) 10K type strain sequencing project: providing services to taxonomists for standard genome sequencing and annotation.</title>
        <authorList>
            <consortium name="The Broad Institute Genomics Platform"/>
            <consortium name="The Broad Institute Genome Sequencing Center for Infectious Disease"/>
            <person name="Wu L."/>
            <person name="Ma J."/>
        </authorList>
    </citation>
    <scope>NUCLEOTIDE SEQUENCE [LARGE SCALE GENOMIC DNA]</scope>
    <source>
        <strain evidence="3">CCUG 53915</strain>
    </source>
</reference>
<name>A0ABW3U633_9BACL</name>
<keyword evidence="3" id="KW-1185">Reference proteome</keyword>
<feature type="transmembrane region" description="Helical" evidence="1">
    <location>
        <begin position="20"/>
        <end position="37"/>
    </location>
</feature>
<feature type="transmembrane region" description="Helical" evidence="1">
    <location>
        <begin position="49"/>
        <end position="70"/>
    </location>
</feature>
<organism evidence="2 3">
    <name type="scientific">Sporosarcina contaminans</name>
    <dbReference type="NCBI Taxonomy" id="633403"/>
    <lineage>
        <taxon>Bacteria</taxon>
        <taxon>Bacillati</taxon>
        <taxon>Bacillota</taxon>
        <taxon>Bacilli</taxon>
        <taxon>Bacillales</taxon>
        <taxon>Caryophanaceae</taxon>
        <taxon>Sporosarcina</taxon>
    </lineage>
</organism>
<sequence>MYKERKGLTTNMALANQLSGMFLVPASLLLVTLEIVLESYRVSAPKWTARLAIGNLFINISWAFLIFVMLMNPQLLQPHIAHFFSEIFQQSPEDLLGRVEWLFTILGIAAIIVMLIDAVSGFTNLRTGK</sequence>
<comment type="caution">
    <text evidence="2">The sequence shown here is derived from an EMBL/GenBank/DDBJ whole genome shotgun (WGS) entry which is preliminary data.</text>
</comment>
<evidence type="ECO:0000256" key="1">
    <source>
        <dbReference type="SAM" id="Phobius"/>
    </source>
</evidence>
<dbReference type="EMBL" id="JBHTLT010000135">
    <property type="protein sequence ID" value="MFD1207139.1"/>
    <property type="molecule type" value="Genomic_DNA"/>
</dbReference>
<evidence type="ECO:0000313" key="2">
    <source>
        <dbReference type="EMBL" id="MFD1207139.1"/>
    </source>
</evidence>
<protein>
    <submittedName>
        <fullName evidence="2">Uncharacterized protein</fullName>
    </submittedName>
</protein>
<feature type="transmembrane region" description="Helical" evidence="1">
    <location>
        <begin position="101"/>
        <end position="125"/>
    </location>
</feature>
<keyword evidence="1" id="KW-0472">Membrane</keyword>
<keyword evidence="1" id="KW-0812">Transmembrane</keyword>
<dbReference type="Proteomes" id="UP001597231">
    <property type="component" value="Unassembled WGS sequence"/>
</dbReference>
<proteinExistence type="predicted"/>
<gene>
    <name evidence="2" type="ORF">ACFQ38_18725</name>
</gene>
<accession>A0ABW3U633</accession>
<dbReference type="RefSeq" id="WP_381482800.1">
    <property type="nucleotide sequence ID" value="NZ_JBHTLT010000135.1"/>
</dbReference>